<dbReference type="Proteomes" id="UP000564629">
    <property type="component" value="Unassembled WGS sequence"/>
</dbReference>
<dbReference type="OrthoDB" id="5196565at2"/>
<keyword evidence="3" id="KW-1185">Reference proteome</keyword>
<evidence type="ECO:0000313" key="4">
    <source>
        <dbReference type="Proteomes" id="UP000564629"/>
    </source>
</evidence>
<evidence type="ECO:0000313" key="2">
    <source>
        <dbReference type="EMBL" id="MBB5474823.1"/>
    </source>
</evidence>
<organism evidence="1 3">
    <name type="scientific">Cellulomonas hominis</name>
    <dbReference type="NCBI Taxonomy" id="156981"/>
    <lineage>
        <taxon>Bacteria</taxon>
        <taxon>Bacillati</taxon>
        <taxon>Actinomycetota</taxon>
        <taxon>Actinomycetes</taxon>
        <taxon>Micrococcales</taxon>
        <taxon>Cellulomonadaceae</taxon>
        <taxon>Cellulomonas</taxon>
    </lineage>
</organism>
<proteinExistence type="predicted"/>
<dbReference type="Proteomes" id="UP000321723">
    <property type="component" value="Unassembled WGS sequence"/>
</dbReference>
<dbReference type="RefSeq" id="WP_146840465.1">
    <property type="nucleotide sequence ID" value="NZ_BJVQ01000082.1"/>
</dbReference>
<accession>A0A511FKU2</accession>
<evidence type="ECO:0000313" key="1">
    <source>
        <dbReference type="EMBL" id="GEL48478.1"/>
    </source>
</evidence>
<dbReference type="EMBL" id="BJVQ01000082">
    <property type="protein sequence ID" value="GEL48478.1"/>
    <property type="molecule type" value="Genomic_DNA"/>
</dbReference>
<sequence>MTDEQQVPDAALLRHLLTLRFMLVDATRWATQAGPERLTTAVILLDGVVERAMNLAAAEIGVTVGPRDTLPQIADKLRTKAPDWKPRHWRDIDDLHRARNSAQHAGQRPHPDDLGPWTTAVGAFVRDVVDTHLGLDLDRVALTDAVQDPRLREMLEQAAAALEGGSPAYSVGRSVTATVFALSSWTNLQNGRTSIQDLFANPRGPGARMSAVEQRIELSTFAQDPAEVSWFTVLMNDFPSAMDRDDAERALAFATSWILGYEAALHSWVQDRHERAQRAARRVRVGDGTAYIADGRVMLNGDGIIAALVLADVPAQDQYEAWRTAVERLRDGEASDIPKGSRIQRDGTVRLTGRDAEDLRSQLVALDGALKQAEARLDADHAADAVRQGEEARRASDYRESLAAAGDLPEWAASASLTPDMGGTAVLLTINHDFAWLLAVGGGLQTRLEADARVTAVRRDTGSDRLYITPRLEPVELVSLLDEIDVEVQEQARDLAARQDAMVSAGAEHTAALLGILRELDERAAGA</sequence>
<comment type="caution">
    <text evidence="1">The sequence shown here is derived from an EMBL/GenBank/DDBJ whole genome shotgun (WGS) entry which is preliminary data.</text>
</comment>
<dbReference type="EMBL" id="JACHDN010000001">
    <property type="protein sequence ID" value="MBB5474823.1"/>
    <property type="molecule type" value="Genomic_DNA"/>
</dbReference>
<reference evidence="2 4" key="2">
    <citation type="submission" date="2020-08" db="EMBL/GenBank/DDBJ databases">
        <title>Sequencing the genomes of 1000 actinobacteria strains.</title>
        <authorList>
            <person name="Klenk H.-P."/>
        </authorList>
    </citation>
    <scope>NUCLEOTIDE SEQUENCE [LARGE SCALE GENOMIC DNA]</scope>
    <source>
        <strain evidence="2 4">DSM 9581</strain>
    </source>
</reference>
<reference evidence="1 3" key="1">
    <citation type="submission" date="2019-07" db="EMBL/GenBank/DDBJ databases">
        <title>Whole genome shotgun sequence of Cellulomonas hominis NBRC 16055.</title>
        <authorList>
            <person name="Hosoyama A."/>
            <person name="Uohara A."/>
            <person name="Ohji S."/>
            <person name="Ichikawa N."/>
        </authorList>
    </citation>
    <scope>NUCLEOTIDE SEQUENCE [LARGE SCALE GENOMIC DNA]</scope>
    <source>
        <strain evidence="1 3">NBRC 16055</strain>
    </source>
</reference>
<dbReference type="AlphaFoldDB" id="A0A511FKU2"/>
<protein>
    <submittedName>
        <fullName evidence="1">Uncharacterized protein</fullName>
    </submittedName>
</protein>
<evidence type="ECO:0000313" key="3">
    <source>
        <dbReference type="Proteomes" id="UP000321723"/>
    </source>
</evidence>
<name>A0A511FKU2_9CELL</name>
<gene>
    <name evidence="1" type="ORF">CHO01_35940</name>
    <name evidence="2" type="ORF">HNR08_003559</name>
</gene>